<proteinExistence type="predicted"/>
<dbReference type="InterPro" id="IPR004305">
    <property type="entry name" value="Thiaminase-2/PQQC"/>
</dbReference>
<reference evidence="3 4" key="1">
    <citation type="submission" date="2014-11" db="EMBL/GenBank/DDBJ databases">
        <authorList>
            <person name="Zhu J."/>
            <person name="Qi W."/>
            <person name="Song R."/>
        </authorList>
    </citation>
    <scope>NUCLEOTIDE SEQUENCE [LARGE SCALE GENOMIC DNA]</scope>
</reference>
<name>A0A0G4ELZ0_VITBC</name>
<feature type="compositionally biased region" description="Basic and acidic residues" evidence="1">
    <location>
        <begin position="80"/>
        <end position="104"/>
    </location>
</feature>
<dbReference type="SUPFAM" id="SSF48613">
    <property type="entry name" value="Heme oxygenase-like"/>
    <property type="match status" value="1"/>
</dbReference>
<evidence type="ECO:0000259" key="2">
    <source>
        <dbReference type="Pfam" id="PF03070"/>
    </source>
</evidence>
<evidence type="ECO:0000313" key="3">
    <source>
        <dbReference type="EMBL" id="CEL98439.1"/>
    </source>
</evidence>
<accession>A0A0G4ELZ0</accession>
<evidence type="ECO:0000256" key="1">
    <source>
        <dbReference type="SAM" id="MobiDB-lite"/>
    </source>
</evidence>
<dbReference type="EMBL" id="CDMY01000270">
    <property type="protein sequence ID" value="CEL98439.1"/>
    <property type="molecule type" value="Genomic_DNA"/>
</dbReference>
<dbReference type="GO" id="GO:0006772">
    <property type="term" value="P:thiamine metabolic process"/>
    <property type="evidence" value="ECO:0007669"/>
    <property type="project" value="UniProtKB-ARBA"/>
</dbReference>
<feature type="compositionally biased region" description="Low complexity" evidence="1">
    <location>
        <begin position="64"/>
        <end position="77"/>
    </location>
</feature>
<dbReference type="VEuPathDB" id="CryptoDB:Vbra_12490"/>
<feature type="domain" description="Thiaminase-2/PQQC" evidence="2">
    <location>
        <begin position="150"/>
        <end position="344"/>
    </location>
</feature>
<sequence length="370" mass="40806">MTVPPQVRHSATPALFAIAAKPPVNGSEDRRTCHRPLPRRRLRCSSASTDLPLTDGNPLEGLPEFKFPSTKTSKTPTMEPPKEQDRPTDKQPKTEETISEDESRSSCVAEQGEDLGRSLVQGMGEGEAEVGEDAEPANDVLRVKFGSAVWQSVSGTYQRLADHPFCLDMAEGNLPAEVFQRFVVQCLVLLDDVQKGTSVLAQRTPEGLQEMLMEVASVSRQVSDDLSSQYPQQRELLELGSVRFPCQLDSCFYLSNFIRSTCGTRVLPAGLACIIAFWWILRDMLKEIDVVASQDNPYRPALQAVCSSYTLHTVESLRFLLDAIGESTGDTGRTEIERVFQAMSGLLLNMVEELYPSPPPPPMPGFEQAG</sequence>
<gene>
    <name evidence="3" type="ORF">Vbra_12490</name>
</gene>
<dbReference type="Proteomes" id="UP000041254">
    <property type="component" value="Unassembled WGS sequence"/>
</dbReference>
<organism evidence="3 4">
    <name type="scientific">Vitrella brassicaformis (strain CCMP3155)</name>
    <dbReference type="NCBI Taxonomy" id="1169540"/>
    <lineage>
        <taxon>Eukaryota</taxon>
        <taxon>Sar</taxon>
        <taxon>Alveolata</taxon>
        <taxon>Colpodellida</taxon>
        <taxon>Vitrellaceae</taxon>
        <taxon>Vitrella</taxon>
    </lineage>
</organism>
<dbReference type="InterPro" id="IPR016084">
    <property type="entry name" value="Haem_Oase-like_multi-hlx"/>
</dbReference>
<evidence type="ECO:0000313" key="4">
    <source>
        <dbReference type="Proteomes" id="UP000041254"/>
    </source>
</evidence>
<feature type="compositionally biased region" description="Basic residues" evidence="1">
    <location>
        <begin position="32"/>
        <end position="43"/>
    </location>
</feature>
<keyword evidence="4" id="KW-1185">Reference proteome</keyword>
<dbReference type="Pfam" id="PF03070">
    <property type="entry name" value="TENA_THI-4"/>
    <property type="match status" value="1"/>
</dbReference>
<protein>
    <recommendedName>
        <fullName evidence="2">Thiaminase-2/PQQC domain-containing protein</fullName>
    </recommendedName>
</protein>
<dbReference type="Gene3D" id="1.20.910.10">
    <property type="entry name" value="Heme oxygenase-like"/>
    <property type="match status" value="1"/>
</dbReference>
<feature type="region of interest" description="Disordered" evidence="1">
    <location>
        <begin position="18"/>
        <end position="111"/>
    </location>
</feature>
<dbReference type="InParanoid" id="A0A0G4ELZ0"/>
<dbReference type="AlphaFoldDB" id="A0A0G4ELZ0"/>